<dbReference type="PANTHER" id="PTHR24356:SF1">
    <property type="entry name" value="SERINE_THREONINE-PROTEIN KINASE GREATWALL"/>
    <property type="match status" value="1"/>
</dbReference>
<reference evidence="11 12" key="1">
    <citation type="submission" date="2024-04" db="EMBL/GenBank/DDBJ databases">
        <title>Tritrichomonas musculus Genome.</title>
        <authorList>
            <person name="Alves-Ferreira E."/>
            <person name="Grigg M."/>
            <person name="Lorenzi H."/>
            <person name="Galac M."/>
        </authorList>
    </citation>
    <scope>NUCLEOTIDE SEQUENCE [LARGE SCALE GENOMIC DNA]</scope>
    <source>
        <strain evidence="11 12">EAF2021</strain>
    </source>
</reference>
<evidence type="ECO:0000256" key="1">
    <source>
        <dbReference type="ARBA" id="ARBA00012513"/>
    </source>
</evidence>
<gene>
    <name evidence="11" type="ORF">M9Y10_025485</name>
</gene>
<dbReference type="EC" id="2.7.11.1" evidence="1"/>
<feature type="region of interest" description="Disordered" evidence="9">
    <location>
        <begin position="550"/>
        <end position="663"/>
    </location>
</feature>
<comment type="caution">
    <text evidence="11">The sequence shown here is derived from an EMBL/GenBank/DDBJ whole genome shotgun (WGS) entry which is preliminary data.</text>
</comment>
<keyword evidence="4" id="KW-0547">Nucleotide-binding</keyword>
<dbReference type="Proteomes" id="UP001470230">
    <property type="component" value="Unassembled WGS sequence"/>
</dbReference>
<feature type="compositionally biased region" description="Low complexity" evidence="9">
    <location>
        <begin position="500"/>
        <end position="512"/>
    </location>
</feature>
<dbReference type="InterPro" id="IPR000719">
    <property type="entry name" value="Prot_kinase_dom"/>
</dbReference>
<dbReference type="InterPro" id="IPR008271">
    <property type="entry name" value="Ser/Thr_kinase_AS"/>
</dbReference>
<dbReference type="SUPFAM" id="SSF56112">
    <property type="entry name" value="Protein kinase-like (PK-like)"/>
    <property type="match status" value="1"/>
</dbReference>
<name>A0ABR2H9M9_9EUKA</name>
<feature type="region of interest" description="Disordered" evidence="9">
    <location>
        <begin position="346"/>
        <end position="414"/>
    </location>
</feature>
<comment type="catalytic activity">
    <reaction evidence="8">
        <text>L-seryl-[protein] + ATP = O-phospho-L-seryl-[protein] + ADP + H(+)</text>
        <dbReference type="Rhea" id="RHEA:17989"/>
        <dbReference type="Rhea" id="RHEA-COMP:9863"/>
        <dbReference type="Rhea" id="RHEA-COMP:11604"/>
        <dbReference type="ChEBI" id="CHEBI:15378"/>
        <dbReference type="ChEBI" id="CHEBI:29999"/>
        <dbReference type="ChEBI" id="CHEBI:30616"/>
        <dbReference type="ChEBI" id="CHEBI:83421"/>
        <dbReference type="ChEBI" id="CHEBI:456216"/>
        <dbReference type="EC" id="2.7.11.1"/>
    </reaction>
</comment>
<dbReference type="GO" id="GO:0016301">
    <property type="term" value="F:kinase activity"/>
    <property type="evidence" value="ECO:0007669"/>
    <property type="project" value="UniProtKB-KW"/>
</dbReference>
<evidence type="ECO:0000256" key="2">
    <source>
        <dbReference type="ARBA" id="ARBA00022527"/>
    </source>
</evidence>
<evidence type="ECO:0000313" key="12">
    <source>
        <dbReference type="Proteomes" id="UP001470230"/>
    </source>
</evidence>
<evidence type="ECO:0000256" key="7">
    <source>
        <dbReference type="ARBA" id="ARBA00047899"/>
    </source>
</evidence>
<dbReference type="PROSITE" id="PS50011">
    <property type="entry name" value="PROTEIN_KINASE_DOM"/>
    <property type="match status" value="1"/>
</dbReference>
<evidence type="ECO:0000256" key="6">
    <source>
        <dbReference type="ARBA" id="ARBA00022840"/>
    </source>
</evidence>
<comment type="catalytic activity">
    <reaction evidence="7">
        <text>L-threonyl-[protein] + ATP = O-phospho-L-threonyl-[protein] + ADP + H(+)</text>
        <dbReference type="Rhea" id="RHEA:46608"/>
        <dbReference type="Rhea" id="RHEA-COMP:11060"/>
        <dbReference type="Rhea" id="RHEA-COMP:11605"/>
        <dbReference type="ChEBI" id="CHEBI:15378"/>
        <dbReference type="ChEBI" id="CHEBI:30013"/>
        <dbReference type="ChEBI" id="CHEBI:30616"/>
        <dbReference type="ChEBI" id="CHEBI:61977"/>
        <dbReference type="ChEBI" id="CHEBI:456216"/>
        <dbReference type="EC" id="2.7.11.1"/>
    </reaction>
</comment>
<feature type="region of interest" description="Disordered" evidence="9">
    <location>
        <begin position="459"/>
        <end position="520"/>
    </location>
</feature>
<feature type="region of interest" description="Disordered" evidence="9">
    <location>
        <begin position="308"/>
        <end position="329"/>
    </location>
</feature>
<keyword evidence="3" id="KW-0808">Transferase</keyword>
<dbReference type="Pfam" id="PF00069">
    <property type="entry name" value="Pkinase"/>
    <property type="match status" value="1"/>
</dbReference>
<dbReference type="EMBL" id="JAPFFF010000037">
    <property type="protein sequence ID" value="KAK8842626.1"/>
    <property type="molecule type" value="Genomic_DNA"/>
</dbReference>
<feature type="domain" description="Protein kinase" evidence="10">
    <location>
        <begin position="1"/>
        <end position="192"/>
    </location>
</feature>
<organism evidence="11 12">
    <name type="scientific">Tritrichomonas musculus</name>
    <dbReference type="NCBI Taxonomy" id="1915356"/>
    <lineage>
        <taxon>Eukaryota</taxon>
        <taxon>Metamonada</taxon>
        <taxon>Parabasalia</taxon>
        <taxon>Tritrichomonadida</taxon>
        <taxon>Tritrichomonadidae</taxon>
        <taxon>Tritrichomonas</taxon>
    </lineage>
</organism>
<dbReference type="CDD" id="cd05579">
    <property type="entry name" value="STKc_MAST_like"/>
    <property type="match status" value="1"/>
</dbReference>
<evidence type="ECO:0000256" key="8">
    <source>
        <dbReference type="ARBA" id="ARBA00048679"/>
    </source>
</evidence>
<proteinExistence type="predicted"/>
<evidence type="ECO:0000259" key="10">
    <source>
        <dbReference type="PROSITE" id="PS50011"/>
    </source>
</evidence>
<dbReference type="Gene3D" id="3.30.200.20">
    <property type="entry name" value="Phosphorylase Kinase, domain 1"/>
    <property type="match status" value="1"/>
</dbReference>
<evidence type="ECO:0000313" key="11">
    <source>
        <dbReference type="EMBL" id="KAK8842626.1"/>
    </source>
</evidence>
<evidence type="ECO:0000256" key="9">
    <source>
        <dbReference type="SAM" id="MobiDB-lite"/>
    </source>
</evidence>
<dbReference type="InterPro" id="IPR050236">
    <property type="entry name" value="Ser_Thr_kinase_AGC"/>
</dbReference>
<evidence type="ECO:0000256" key="4">
    <source>
        <dbReference type="ARBA" id="ARBA00022741"/>
    </source>
</evidence>
<dbReference type="SMART" id="SM00220">
    <property type="entry name" value="S_TKc"/>
    <property type="match status" value="1"/>
</dbReference>
<dbReference type="InterPro" id="IPR011009">
    <property type="entry name" value="Kinase-like_dom_sf"/>
</dbReference>
<accession>A0ABR2H9M9</accession>
<evidence type="ECO:0000256" key="3">
    <source>
        <dbReference type="ARBA" id="ARBA00022679"/>
    </source>
</evidence>
<sequence length="663" mass="74033">MEYLPGGDLYSLLDTLGSLDEDVAKLYTMEILDALKYLRSNGIIHRDIKPDNVLVSTTGALKLTDFGLSHLGAFDRQAVISDPSLASANSFVGTPDYTAPEIILSQPHSFTADYWSLGVMLYEFLMGEPPFHGENEEETHTNILRAHIDFSEMEEEGFSPEVIDLLKKLFVIDPHKRLGEKSIEEIIQHPWFKGVDTKTAEPPFVPELKTSSDTNYFQQRYTFKDEDDSDIIDDIADVNPNYHKELSKEISQFQAVAVDQLKKKNTNVVSDLKRKHSLDVILQKKKQSKSSNEFDSSSLTVASLLSNPISSTPISSGKQSSEGKKLKKQLKSNSFSNLDVLDLLSSPSFTNEDDLNDNINNDTSATQDEVQSPLLFRMGNEDNSNSKNKPRTLSDLIGPSNMNNDDDELNGFPQFNGQISQITKIPQQNQNQVEYEYEIIEEEEEEESKEDGYDIHKKVISGDNSLPDNKKKPIVGVMKSSSSSSIDLSEIMRSMRSHKSSSGNNSSIGSWSDKNSPIASNEDLKNESQLMDSNAFLASYHSLGQLQVQTASPHKNVHRQHCNSQNLQHQVSHSNESSPRTSSLIDDSGKGKCQSLHSSKHVQIILQNDDPRRNIPTSPGNKNVRKVSFNENIGNDNDDSDDDHNKDTNNAVTLVSDDDDQEN</sequence>
<keyword evidence="6" id="KW-0067">ATP-binding</keyword>
<evidence type="ECO:0000256" key="5">
    <source>
        <dbReference type="ARBA" id="ARBA00022777"/>
    </source>
</evidence>
<feature type="compositionally biased region" description="Polar residues" evidence="9">
    <location>
        <begin position="308"/>
        <end position="320"/>
    </location>
</feature>
<protein>
    <recommendedName>
        <fullName evidence="1">non-specific serine/threonine protein kinase</fullName>
        <ecNumber evidence="1">2.7.11.1</ecNumber>
    </recommendedName>
</protein>
<dbReference type="PANTHER" id="PTHR24356">
    <property type="entry name" value="SERINE/THREONINE-PROTEIN KINASE"/>
    <property type="match status" value="1"/>
</dbReference>
<dbReference type="PROSITE" id="PS00108">
    <property type="entry name" value="PROTEIN_KINASE_ST"/>
    <property type="match status" value="1"/>
</dbReference>
<keyword evidence="12" id="KW-1185">Reference proteome</keyword>
<feature type="compositionally biased region" description="Polar residues" evidence="9">
    <location>
        <begin position="562"/>
        <end position="585"/>
    </location>
</feature>
<keyword evidence="5 11" id="KW-0418">Kinase</keyword>
<dbReference type="Gene3D" id="1.10.510.10">
    <property type="entry name" value="Transferase(Phosphotransferase) domain 1"/>
    <property type="match status" value="1"/>
</dbReference>
<keyword evidence="2" id="KW-0723">Serine/threonine-protein kinase</keyword>